<sequence>MIEIYPNLYIGTQEDYEVTVEAHETWCVVHACRSPYHCLAVTYSPLGTVPPDHPEHLVARRGNRLMLNLVDSRNPDDVPKEAIDAALRFIDRCLGEGRPVLVHCGFGISRSAAIGLLYLAAYTDVLPTESLDDAETAYRRIYPPYKPGRGIRGFLEAHWDEYTRKRVAREAYRKAAHHCTALRCGTLEEFKNDGEVGRPGRVLLDLLRKRGLGSHALVVSRIFGGVLLGPGNVGRAFRDAGVTR</sequence>
<protein>
    <recommendedName>
        <fullName evidence="1">Tyrosine specific protein phosphatases domain-containing protein</fullName>
    </recommendedName>
</protein>
<evidence type="ECO:0000313" key="3">
    <source>
        <dbReference type="Proteomes" id="UP000054323"/>
    </source>
</evidence>
<dbReference type="PROSITE" id="PS00383">
    <property type="entry name" value="TYR_PHOSPHATASE_1"/>
    <property type="match status" value="1"/>
</dbReference>
<proteinExistence type="predicted"/>
<organism evidence="2 3">
    <name type="scientific">Methanoculleus marisnigri</name>
    <dbReference type="NCBI Taxonomy" id="2198"/>
    <lineage>
        <taxon>Archaea</taxon>
        <taxon>Methanobacteriati</taxon>
        <taxon>Methanobacteriota</taxon>
        <taxon>Stenosarchaea group</taxon>
        <taxon>Methanomicrobia</taxon>
        <taxon>Methanomicrobiales</taxon>
        <taxon>Methanomicrobiaceae</taxon>
        <taxon>Methanoculleus</taxon>
    </lineage>
</organism>
<reference evidence="3" key="1">
    <citation type="journal article" date="2015" name="MBio">
        <title>Genome-Resolved Metagenomic Analysis Reveals Roles for Candidate Phyla and Other Microbial Community Members in Biogeochemical Transformations in Oil Reservoirs.</title>
        <authorList>
            <person name="Hu P."/>
            <person name="Tom L."/>
            <person name="Singh A."/>
            <person name="Thomas B.C."/>
            <person name="Baker B.J."/>
            <person name="Piceno Y.M."/>
            <person name="Andersen G.L."/>
            <person name="Banfield J.F."/>
        </authorList>
    </citation>
    <scope>NUCLEOTIDE SEQUENCE [LARGE SCALE GENOMIC DNA]</scope>
</reference>
<dbReference type="InterPro" id="IPR020568">
    <property type="entry name" value="Ribosomal_Su5_D2-typ_SF"/>
</dbReference>
<dbReference type="Gene3D" id="3.90.190.10">
    <property type="entry name" value="Protein tyrosine phosphatase superfamily"/>
    <property type="match status" value="1"/>
</dbReference>
<dbReference type="InterPro" id="IPR036956">
    <property type="entry name" value="Impact_N_sf"/>
</dbReference>
<dbReference type="Pfam" id="PF00782">
    <property type="entry name" value="DSPc"/>
    <property type="match status" value="1"/>
</dbReference>
<dbReference type="PATRIC" id="fig|2198.4.peg.1095"/>
<dbReference type="Proteomes" id="UP000054323">
    <property type="component" value="Unassembled WGS sequence"/>
</dbReference>
<dbReference type="SUPFAM" id="SSF54211">
    <property type="entry name" value="Ribosomal protein S5 domain 2-like"/>
    <property type="match status" value="1"/>
</dbReference>
<name>A0A101GP80_9EURY</name>
<dbReference type="InterPro" id="IPR000387">
    <property type="entry name" value="Tyr_Pase_dom"/>
</dbReference>
<dbReference type="CDD" id="cd14498">
    <property type="entry name" value="DSP"/>
    <property type="match status" value="1"/>
</dbReference>
<gene>
    <name evidence="2" type="ORF">XD82_0815</name>
</gene>
<dbReference type="SUPFAM" id="SSF52799">
    <property type="entry name" value="(Phosphotyrosine protein) phosphatases II"/>
    <property type="match status" value="1"/>
</dbReference>
<dbReference type="InterPro" id="IPR000340">
    <property type="entry name" value="Dual-sp_phosphatase_cat-dom"/>
</dbReference>
<dbReference type="EMBL" id="LGGD01000083">
    <property type="protein sequence ID" value="KUK62068.1"/>
    <property type="molecule type" value="Genomic_DNA"/>
</dbReference>
<dbReference type="Gene3D" id="3.30.230.30">
    <property type="entry name" value="Impact, N-terminal domain"/>
    <property type="match status" value="1"/>
</dbReference>
<dbReference type="PROSITE" id="PS50056">
    <property type="entry name" value="TYR_PHOSPHATASE_2"/>
    <property type="match status" value="1"/>
</dbReference>
<accession>A0A101GP80</accession>
<comment type="caution">
    <text evidence="2">The sequence shown here is derived from an EMBL/GenBank/DDBJ whole genome shotgun (WGS) entry which is preliminary data.</text>
</comment>
<feature type="domain" description="Tyrosine specific protein phosphatases" evidence="1">
    <location>
        <begin position="80"/>
        <end position="132"/>
    </location>
</feature>
<dbReference type="AlphaFoldDB" id="A0A101GP80"/>
<dbReference type="Pfam" id="PF01205">
    <property type="entry name" value="Impact_N"/>
    <property type="match status" value="1"/>
</dbReference>
<dbReference type="InterPro" id="IPR029021">
    <property type="entry name" value="Prot-tyrosine_phosphatase-like"/>
</dbReference>
<dbReference type="InterPro" id="IPR016130">
    <property type="entry name" value="Tyr_Pase_AS"/>
</dbReference>
<evidence type="ECO:0000259" key="1">
    <source>
        <dbReference type="PROSITE" id="PS50056"/>
    </source>
</evidence>
<dbReference type="InterPro" id="IPR001498">
    <property type="entry name" value="Impact_N"/>
</dbReference>
<evidence type="ECO:0000313" key="2">
    <source>
        <dbReference type="EMBL" id="KUK62068.1"/>
    </source>
</evidence>